<sequence>MYPTSPSFVQINVENSMFLFSVIGKACIQGYYAQIYKRSHAKFLIVFCSERQFHGFASFANCMHPDEVIQTMKNSEFYEYRAGLWQQNISTGNESKAYADIRACLGNKCEFPWRGFDILSNRVNAYGVSLLFRSLVVCTSRSIKQNQILKFLHLTITVTICSKCTNLKRYPNQ</sequence>
<gene>
    <name evidence="1" type="ORF">CDAUBV1_LOCUS3768</name>
</gene>
<proteinExistence type="predicted"/>
<protein>
    <submittedName>
        <fullName evidence="1">Uncharacterized protein</fullName>
    </submittedName>
</protein>
<accession>A0AAV2T3E1</accession>
<dbReference type="EMBL" id="CAXLJL010000090">
    <property type="protein sequence ID" value="CAL5131346.1"/>
    <property type="molecule type" value="Genomic_DNA"/>
</dbReference>
<organism evidence="1 2">
    <name type="scientific">Calicophoron daubneyi</name>
    <name type="common">Rumen fluke</name>
    <name type="synonym">Paramphistomum daubneyi</name>
    <dbReference type="NCBI Taxonomy" id="300641"/>
    <lineage>
        <taxon>Eukaryota</taxon>
        <taxon>Metazoa</taxon>
        <taxon>Spiralia</taxon>
        <taxon>Lophotrochozoa</taxon>
        <taxon>Platyhelminthes</taxon>
        <taxon>Trematoda</taxon>
        <taxon>Digenea</taxon>
        <taxon>Plagiorchiida</taxon>
        <taxon>Pronocephalata</taxon>
        <taxon>Paramphistomoidea</taxon>
        <taxon>Paramphistomidae</taxon>
        <taxon>Calicophoron</taxon>
    </lineage>
</organism>
<evidence type="ECO:0000313" key="1">
    <source>
        <dbReference type="EMBL" id="CAL5131346.1"/>
    </source>
</evidence>
<evidence type="ECO:0000313" key="2">
    <source>
        <dbReference type="Proteomes" id="UP001497525"/>
    </source>
</evidence>
<name>A0AAV2T3E1_CALDB</name>
<dbReference type="Proteomes" id="UP001497525">
    <property type="component" value="Unassembled WGS sequence"/>
</dbReference>
<comment type="caution">
    <text evidence="1">The sequence shown here is derived from an EMBL/GenBank/DDBJ whole genome shotgun (WGS) entry which is preliminary data.</text>
</comment>
<reference evidence="1" key="1">
    <citation type="submission" date="2024-06" db="EMBL/GenBank/DDBJ databases">
        <authorList>
            <person name="Liu X."/>
            <person name="Lenzi L."/>
            <person name="Haldenby T S."/>
            <person name="Uol C."/>
        </authorList>
    </citation>
    <scope>NUCLEOTIDE SEQUENCE</scope>
</reference>
<dbReference type="AlphaFoldDB" id="A0AAV2T3E1"/>